<dbReference type="PANTHER" id="PTHR32332:SF20">
    <property type="entry name" value="2-NITROPROPANE DIOXYGENASE-LIKE PROTEIN"/>
    <property type="match status" value="1"/>
</dbReference>
<evidence type="ECO:0000256" key="3">
    <source>
        <dbReference type="ARBA" id="ARBA00023002"/>
    </source>
</evidence>
<keyword evidence="2" id="KW-0288">FMN</keyword>
<dbReference type="EMBL" id="VBAO01000179">
    <property type="protein sequence ID" value="TMI81220.1"/>
    <property type="molecule type" value="Genomic_DNA"/>
</dbReference>
<keyword evidence="1" id="KW-0285">Flavoprotein</keyword>
<keyword evidence="4" id="KW-0503">Monooxygenase</keyword>
<dbReference type="InterPro" id="IPR004136">
    <property type="entry name" value="NMO"/>
</dbReference>
<evidence type="ECO:0000313" key="5">
    <source>
        <dbReference type="Proteomes" id="UP000320048"/>
    </source>
</evidence>
<evidence type="ECO:0000313" key="4">
    <source>
        <dbReference type="EMBL" id="TMI81220.1"/>
    </source>
</evidence>
<dbReference type="PANTHER" id="PTHR32332">
    <property type="entry name" value="2-NITROPROPANE DIOXYGENASE"/>
    <property type="match status" value="1"/>
</dbReference>
<dbReference type="Proteomes" id="UP000320048">
    <property type="component" value="Unassembled WGS sequence"/>
</dbReference>
<protein>
    <submittedName>
        <fullName evidence="4">Nitronate monooxygenase</fullName>
    </submittedName>
</protein>
<dbReference type="InterPro" id="IPR013785">
    <property type="entry name" value="Aldolase_TIM"/>
</dbReference>
<reference evidence="4 5" key="1">
    <citation type="journal article" date="2019" name="Nat. Microbiol.">
        <title>Mediterranean grassland soil C-N compound turnover is dependent on rainfall and depth, and is mediated by genomically divergent microorganisms.</title>
        <authorList>
            <person name="Diamond S."/>
            <person name="Andeer P.F."/>
            <person name="Li Z."/>
            <person name="Crits-Christoph A."/>
            <person name="Burstein D."/>
            <person name="Anantharaman K."/>
            <person name="Lane K.R."/>
            <person name="Thomas B.C."/>
            <person name="Pan C."/>
            <person name="Northen T.R."/>
            <person name="Banfield J.F."/>
        </authorList>
    </citation>
    <scope>NUCLEOTIDE SEQUENCE [LARGE SCALE GENOMIC DNA]</scope>
    <source>
        <strain evidence="4">NP_7</strain>
    </source>
</reference>
<evidence type="ECO:0000256" key="1">
    <source>
        <dbReference type="ARBA" id="ARBA00022630"/>
    </source>
</evidence>
<accession>A0A537JCK7</accession>
<comment type="caution">
    <text evidence="4">The sequence shown here is derived from an EMBL/GenBank/DDBJ whole genome shotgun (WGS) entry which is preliminary data.</text>
</comment>
<keyword evidence="3" id="KW-0560">Oxidoreductase</keyword>
<dbReference type="Pfam" id="PF03060">
    <property type="entry name" value="NMO"/>
    <property type="match status" value="1"/>
</dbReference>
<organism evidence="4 5">
    <name type="scientific">Candidatus Segetimicrobium genomatis</name>
    <dbReference type="NCBI Taxonomy" id="2569760"/>
    <lineage>
        <taxon>Bacteria</taxon>
        <taxon>Bacillati</taxon>
        <taxon>Candidatus Sysuimicrobiota</taxon>
        <taxon>Candidatus Sysuimicrobiia</taxon>
        <taxon>Candidatus Sysuimicrobiales</taxon>
        <taxon>Candidatus Segetimicrobiaceae</taxon>
        <taxon>Candidatus Segetimicrobium</taxon>
    </lineage>
</organism>
<proteinExistence type="predicted"/>
<dbReference type="Gene3D" id="3.20.20.70">
    <property type="entry name" value="Aldolase class I"/>
    <property type="match status" value="1"/>
</dbReference>
<name>A0A537JCK7_9BACT</name>
<dbReference type="GO" id="GO:0018580">
    <property type="term" value="F:nitronate monooxygenase activity"/>
    <property type="evidence" value="ECO:0007669"/>
    <property type="project" value="InterPro"/>
</dbReference>
<dbReference type="SUPFAM" id="SSF51412">
    <property type="entry name" value="Inosine monophosphate dehydrogenase (IMPDH)"/>
    <property type="match status" value="1"/>
</dbReference>
<gene>
    <name evidence="4" type="ORF">E6H04_07335</name>
</gene>
<dbReference type="CDD" id="cd04730">
    <property type="entry name" value="NPD_like"/>
    <property type="match status" value="1"/>
</dbReference>
<dbReference type="AlphaFoldDB" id="A0A537JCK7"/>
<sequence>MLRTRICDLLKIDHPVVLGGMASGTNPALVAAVTGCGGLGILGVTFMTPEQQRADAGRIRELTRGPFGLNHLLAFATEDRYAATLEARPRVVSTAWAWADQDLRPYFDRAHEAGALVMHMVSTVPEAVRAVGAGADIVVAQGTEGGGHVGWISTLPLVPQVVRAIEPVPVLAAGGIADGAGLAAALALGAEGVLIGTRFLATPEAPVPAGYKQAILASDGHNTLLTEVADIAFGLVWPGAMSRVARNRFVERWAGREWEVRQRRHEVARQLRAARERDDAEELNLQMGQAAGLITEIAPAARIVREIVAQAEQIIRDRLPSLLAD</sequence>
<evidence type="ECO:0000256" key="2">
    <source>
        <dbReference type="ARBA" id="ARBA00022643"/>
    </source>
</evidence>